<gene>
    <name evidence="9" type="ORF">HNP65_001642</name>
</gene>
<dbReference type="InterPro" id="IPR012394">
    <property type="entry name" value="Aldehyde_DH_NAD(P)"/>
</dbReference>
<evidence type="ECO:0000256" key="3">
    <source>
        <dbReference type="ARBA" id="ARBA00023027"/>
    </source>
</evidence>
<accession>A0A841GTK3</accession>
<feature type="active site" evidence="5">
    <location>
        <position position="238"/>
    </location>
</feature>
<dbReference type="GO" id="GO:0005737">
    <property type="term" value="C:cytoplasm"/>
    <property type="evidence" value="ECO:0007669"/>
    <property type="project" value="TreeGrafter"/>
</dbReference>
<comment type="caution">
    <text evidence="9">The sequence shown here is derived from an EMBL/GenBank/DDBJ whole genome shotgun (WGS) entry which is preliminary data.</text>
</comment>
<dbReference type="Gene3D" id="3.40.605.10">
    <property type="entry name" value="Aldehyde Dehydrogenase, Chain A, domain 1"/>
    <property type="match status" value="1"/>
</dbReference>
<evidence type="ECO:0000256" key="5">
    <source>
        <dbReference type="PIRSR" id="PIRSR036492-1"/>
    </source>
</evidence>
<dbReference type="Proteomes" id="UP000555828">
    <property type="component" value="Unassembled WGS sequence"/>
</dbReference>
<dbReference type="GO" id="GO:0006081">
    <property type="term" value="P:aldehyde metabolic process"/>
    <property type="evidence" value="ECO:0007669"/>
    <property type="project" value="InterPro"/>
</dbReference>
<evidence type="ECO:0000256" key="1">
    <source>
        <dbReference type="ARBA" id="ARBA00009986"/>
    </source>
</evidence>
<dbReference type="AlphaFoldDB" id="A0A841GTK3"/>
<dbReference type="InterPro" id="IPR016163">
    <property type="entry name" value="Ald_DH_C"/>
</dbReference>
<protein>
    <recommendedName>
        <fullName evidence="4">Aldehyde dehydrogenase</fullName>
    </recommendedName>
</protein>
<dbReference type="FunFam" id="3.40.309.10:FF:000003">
    <property type="entry name" value="Aldehyde dehydrogenase"/>
    <property type="match status" value="1"/>
</dbReference>
<reference evidence="9 10" key="1">
    <citation type="submission" date="2020-08" db="EMBL/GenBank/DDBJ databases">
        <title>Genomic Encyclopedia of Type Strains, Phase IV (KMG-IV): sequencing the most valuable type-strain genomes for metagenomic binning, comparative biology and taxonomic classification.</title>
        <authorList>
            <person name="Goeker M."/>
        </authorList>
    </citation>
    <scope>NUCLEOTIDE SEQUENCE [LARGE SCALE GENOMIC DNA]</scope>
    <source>
        <strain evidence="9 10">DSM 13481</strain>
    </source>
</reference>
<evidence type="ECO:0000313" key="9">
    <source>
        <dbReference type="EMBL" id="MBB6063178.1"/>
    </source>
</evidence>
<name>A0A841GTK3_9BACT</name>
<keyword evidence="10" id="KW-1185">Reference proteome</keyword>
<dbReference type="InterPro" id="IPR029510">
    <property type="entry name" value="Ald_DH_CS_GLU"/>
</dbReference>
<feature type="domain" description="Aldehyde dehydrogenase" evidence="8">
    <location>
        <begin position="9"/>
        <end position="414"/>
    </location>
</feature>
<keyword evidence="3" id="KW-0520">NAD</keyword>
<evidence type="ECO:0000256" key="2">
    <source>
        <dbReference type="ARBA" id="ARBA00023002"/>
    </source>
</evidence>
<dbReference type="InterPro" id="IPR015590">
    <property type="entry name" value="Aldehyde_DH_dom"/>
</dbReference>
<evidence type="ECO:0000256" key="4">
    <source>
        <dbReference type="PIRNR" id="PIRNR036492"/>
    </source>
</evidence>
<dbReference type="PANTHER" id="PTHR43570">
    <property type="entry name" value="ALDEHYDE DEHYDROGENASE"/>
    <property type="match status" value="1"/>
</dbReference>
<organism evidence="9 10">
    <name type="scientific">Thermosipho japonicus</name>
    <dbReference type="NCBI Taxonomy" id="90323"/>
    <lineage>
        <taxon>Bacteria</taxon>
        <taxon>Thermotogati</taxon>
        <taxon>Thermotogota</taxon>
        <taxon>Thermotogae</taxon>
        <taxon>Thermotogales</taxon>
        <taxon>Fervidobacteriaceae</taxon>
        <taxon>Thermosipho</taxon>
    </lineage>
</organism>
<dbReference type="PANTHER" id="PTHR43570:SF16">
    <property type="entry name" value="ALDEHYDE DEHYDROGENASE TYPE III, ISOFORM Q"/>
    <property type="match status" value="1"/>
</dbReference>
<dbReference type="RefSeq" id="WP_184619780.1">
    <property type="nucleotide sequence ID" value="NZ_JACHEX010000005.1"/>
</dbReference>
<dbReference type="SUPFAM" id="SSF53720">
    <property type="entry name" value="ALDH-like"/>
    <property type="match status" value="1"/>
</dbReference>
<dbReference type="PIRSF" id="PIRSF036492">
    <property type="entry name" value="ALDH"/>
    <property type="match status" value="1"/>
</dbReference>
<evidence type="ECO:0000256" key="7">
    <source>
        <dbReference type="RuleBase" id="RU003345"/>
    </source>
</evidence>
<dbReference type="EMBL" id="JACHEX010000005">
    <property type="protein sequence ID" value="MBB6063178.1"/>
    <property type="molecule type" value="Genomic_DNA"/>
</dbReference>
<comment type="similarity">
    <text evidence="1 4 7">Belongs to the aldehyde dehydrogenase family.</text>
</comment>
<dbReference type="InterPro" id="IPR016162">
    <property type="entry name" value="Ald_DH_N"/>
</dbReference>
<dbReference type="FunFam" id="3.40.605.10:FF:000004">
    <property type="entry name" value="Aldehyde dehydrogenase"/>
    <property type="match status" value="1"/>
</dbReference>
<dbReference type="Gene3D" id="3.40.309.10">
    <property type="entry name" value="Aldehyde Dehydrogenase, Chain A, domain 2"/>
    <property type="match status" value="1"/>
</dbReference>
<dbReference type="InterPro" id="IPR016161">
    <property type="entry name" value="Ald_DH/histidinol_DH"/>
</dbReference>
<dbReference type="Pfam" id="PF00171">
    <property type="entry name" value="Aldedh"/>
    <property type="match status" value="1"/>
</dbReference>
<evidence type="ECO:0000259" key="8">
    <source>
        <dbReference type="Pfam" id="PF00171"/>
    </source>
</evidence>
<dbReference type="GO" id="GO:0004029">
    <property type="term" value="F:aldehyde dehydrogenase (NAD+) activity"/>
    <property type="evidence" value="ECO:0007669"/>
    <property type="project" value="TreeGrafter"/>
</dbReference>
<evidence type="ECO:0000256" key="6">
    <source>
        <dbReference type="PROSITE-ProRule" id="PRU10007"/>
    </source>
</evidence>
<dbReference type="PROSITE" id="PS00687">
    <property type="entry name" value="ALDEHYDE_DEHYDR_GLU"/>
    <property type="match status" value="1"/>
</dbReference>
<evidence type="ECO:0000313" key="10">
    <source>
        <dbReference type="Proteomes" id="UP000555828"/>
    </source>
</evidence>
<feature type="active site" evidence="5 6">
    <location>
        <position position="204"/>
    </location>
</feature>
<keyword evidence="2 4" id="KW-0560">Oxidoreductase</keyword>
<sequence length="445" mass="51054">MINSLKELFSTGKTYNLEFRINQLKILKHALEEFEEDLYSALFLDLNKSKEEAFLTEIFIVYREIKYFIKNLKKLSKPKRVKVGIENQSGKGFLIPEPYGVTLIISPWNYPVNLTLTPLVGAIASGNCVVLKPSEYSENVTKVLEKMITKYFSEDYIKVVTGDAEISKKLLDQDFDYIFFTGSPGVGKYVMKKASERLIPVTLELGGKNPTIVDSTCDLELSAKRIAWGKLLNAGQTCISPDYLIVEESIKEQLVERLIKYFEDFQSKMAYIINDRHVKRLKNLLNNTNGRIIFGGKAYERRFEPTIVDDVKINDSLMSEEIFGPILPIITFKDEKDIFEIISKNPYPLSLYVFSNNQAFVNNVINKIQAGGISVNDTISHFVPENFPFGGIKTSGIGRYHGRYSFETFSHLKPVFFRGKFEINVKYPPYNGFEKIQKILKKWYL</sequence>
<proteinExistence type="inferred from homology"/>